<accession>A0A1G7N9C4</accession>
<dbReference type="EMBL" id="FNBG01000015">
    <property type="protein sequence ID" value="SDF69969.1"/>
    <property type="molecule type" value="Genomic_DNA"/>
</dbReference>
<reference evidence="1 2" key="1">
    <citation type="submission" date="2016-10" db="EMBL/GenBank/DDBJ databases">
        <authorList>
            <person name="de Groot N.N."/>
        </authorList>
    </citation>
    <scope>NUCLEOTIDE SEQUENCE [LARGE SCALE GENOMIC DNA]</scope>
    <source>
        <strain evidence="1 2">DSM 28129</strain>
    </source>
</reference>
<protein>
    <submittedName>
        <fullName evidence="1">Uncharacterized protein</fullName>
    </submittedName>
</protein>
<dbReference type="AlphaFoldDB" id="A0A1G7N9C4"/>
<proteinExistence type="predicted"/>
<keyword evidence="2" id="KW-1185">Reference proteome</keyword>
<evidence type="ECO:0000313" key="1">
    <source>
        <dbReference type="EMBL" id="SDF69969.1"/>
    </source>
</evidence>
<dbReference type="RefSeq" id="WP_217640065.1">
    <property type="nucleotide sequence ID" value="NZ_FNBG01000015.1"/>
</dbReference>
<evidence type="ECO:0000313" key="2">
    <source>
        <dbReference type="Proteomes" id="UP000198972"/>
    </source>
</evidence>
<name>A0A1G7N9C4_9BACL</name>
<gene>
    <name evidence="1" type="ORF">SAMN04488542_11549</name>
</gene>
<sequence>MKSVLKQRSAQIDVQISDLQYQKRAIERNLQNFQRYQTSPPGPNDGDMCDWKIIGEPDTTFFVKKPATVEHTCATVVNRIPNVINAPAGFYTIEKMDTVEYLSYPMQMYLK</sequence>
<dbReference type="STRING" id="670482.SAMN04488542_11549"/>
<organism evidence="1 2">
    <name type="scientific">Fontibacillus panacisegetis</name>
    <dbReference type="NCBI Taxonomy" id="670482"/>
    <lineage>
        <taxon>Bacteria</taxon>
        <taxon>Bacillati</taxon>
        <taxon>Bacillota</taxon>
        <taxon>Bacilli</taxon>
        <taxon>Bacillales</taxon>
        <taxon>Paenibacillaceae</taxon>
        <taxon>Fontibacillus</taxon>
    </lineage>
</organism>
<dbReference type="Proteomes" id="UP000198972">
    <property type="component" value="Unassembled WGS sequence"/>
</dbReference>